<comment type="caution">
    <text evidence="1">The sequence shown here is derived from an EMBL/GenBank/DDBJ whole genome shotgun (WGS) entry which is preliminary data.</text>
</comment>
<dbReference type="RefSeq" id="WP_153740386.1">
    <property type="nucleotide sequence ID" value="NZ_WBMP01000005.1"/>
</dbReference>
<dbReference type="AlphaFoldDB" id="A0A833JU61"/>
<dbReference type="EMBL" id="WBMP01000005">
    <property type="protein sequence ID" value="KAE8546150.1"/>
    <property type="molecule type" value="Genomic_DNA"/>
</dbReference>
<protein>
    <submittedName>
        <fullName evidence="1">Uncharacterized protein</fullName>
    </submittedName>
</protein>
<name>A0A833JU61_MARNT</name>
<accession>A0A833JU61</accession>
<organism evidence="1 2">
    <name type="scientific">Marinobacter nauticus</name>
    <name type="common">Marinobacter hydrocarbonoclasticus</name>
    <name type="synonym">Marinobacter aquaeolei</name>
    <dbReference type="NCBI Taxonomy" id="2743"/>
    <lineage>
        <taxon>Bacteria</taxon>
        <taxon>Pseudomonadati</taxon>
        <taxon>Pseudomonadota</taxon>
        <taxon>Gammaproteobacteria</taxon>
        <taxon>Pseudomonadales</taxon>
        <taxon>Marinobacteraceae</taxon>
        <taxon>Marinobacter</taxon>
    </lineage>
</organism>
<sequence length="160" mass="17648">MAESKRLQILKALTTHLEGVQGYDLADKVWRGRSRPADESRAPFIILFEMPPEVENQADERIASMPWYIGVQGYIAPDNVHPTDPAHDFMAAVKARMGEVLDDGGASRPPENYLLGGLVEDIEVDGGMCFDGDETTNCCFFALKLTLTLVENLGDPYAET</sequence>
<evidence type="ECO:0000313" key="2">
    <source>
        <dbReference type="Proteomes" id="UP000469950"/>
    </source>
</evidence>
<gene>
    <name evidence="1" type="ORF">F6453_1396</name>
</gene>
<evidence type="ECO:0000313" key="1">
    <source>
        <dbReference type="EMBL" id="KAE8546150.1"/>
    </source>
</evidence>
<dbReference type="Proteomes" id="UP000469950">
    <property type="component" value="Unassembled WGS sequence"/>
</dbReference>
<proteinExistence type="predicted"/>
<reference evidence="1 2" key="1">
    <citation type="submission" date="2019-10" db="EMBL/GenBank/DDBJ databases">
        <title>Draft genome sequence of Marinobacter hydrocarbonoclasticus NCT7M from the microbiome of the marine copepod.</title>
        <authorList>
            <person name="Nuttall R."/>
            <person name="Sharma G."/>
            <person name="Moisander P."/>
        </authorList>
    </citation>
    <scope>NUCLEOTIDE SEQUENCE [LARGE SCALE GENOMIC DNA]</scope>
    <source>
        <strain evidence="1 2">NCT7M</strain>
    </source>
</reference>